<feature type="region of interest" description="Disordered" evidence="1">
    <location>
        <begin position="1"/>
        <end position="342"/>
    </location>
</feature>
<evidence type="ECO:0000313" key="4">
    <source>
        <dbReference type="Proteomes" id="UP001564626"/>
    </source>
</evidence>
<keyword evidence="2" id="KW-0472">Membrane</keyword>
<feature type="compositionally biased region" description="Pro residues" evidence="1">
    <location>
        <begin position="97"/>
        <end position="111"/>
    </location>
</feature>
<feature type="compositionally biased region" description="Low complexity" evidence="1">
    <location>
        <begin position="143"/>
        <end position="152"/>
    </location>
</feature>
<feature type="compositionally biased region" description="Pro residues" evidence="1">
    <location>
        <begin position="217"/>
        <end position="235"/>
    </location>
</feature>
<feature type="compositionally biased region" description="Acidic residues" evidence="1">
    <location>
        <begin position="272"/>
        <end position="299"/>
    </location>
</feature>
<organism evidence="3 4">
    <name type="scientific">Saccharopolyspora cebuensis</name>
    <dbReference type="NCBI Taxonomy" id="418759"/>
    <lineage>
        <taxon>Bacteria</taxon>
        <taxon>Bacillati</taxon>
        <taxon>Actinomycetota</taxon>
        <taxon>Actinomycetes</taxon>
        <taxon>Pseudonocardiales</taxon>
        <taxon>Pseudonocardiaceae</taxon>
        <taxon>Saccharopolyspora</taxon>
    </lineage>
</organism>
<dbReference type="Proteomes" id="UP001564626">
    <property type="component" value="Unassembled WGS sequence"/>
</dbReference>
<keyword evidence="4" id="KW-1185">Reference proteome</keyword>
<accession>A0ABV4CQ03</accession>
<sequence length="426" mass="44328">MSRDSGGDQPTQRTVAELLAEYGNSNKGGSRRRRRRAEDPTETAPQAIIDRVLSDSGQMRAVDAEAEPPQRRSHRPGAAPTPPVPPTPKNTAGAPAPAEPGAPQPAGPQPGAPEAGGPQQSAPAQPSGAPPAGGPQAGGPQSGGEQPPTQQTPVPPTAEPAQAEDDEAAPGSANYWAQRFAAAGQGPAAPAAQSAPAPQSAPAESDAEATLQQPALPRRPSPHPAPPAPPKPAPPVEGATEQLPKVQAEEVAAADEEGTAVLAYPPPPAPAEEQEKDPYDFDSYDEDFDPYDEADDEYESYGTRRESEGERYDDYDDELPAGLDSEDYRAGDDEPEEEPSAGKEWATLAVQCVAGLLGGGLVWLGFRWLWINVALAALVAALVITGCLVFIARKFLRSDDLQTILLAVLVGLVCTVSPAALLLIGH</sequence>
<evidence type="ECO:0000313" key="3">
    <source>
        <dbReference type="EMBL" id="MEY8041499.1"/>
    </source>
</evidence>
<feature type="compositionally biased region" description="Pro residues" evidence="1">
    <location>
        <begin position="79"/>
        <end position="88"/>
    </location>
</feature>
<feature type="transmembrane region" description="Helical" evidence="2">
    <location>
        <begin position="404"/>
        <end position="424"/>
    </location>
</feature>
<evidence type="ECO:0000256" key="2">
    <source>
        <dbReference type="SAM" id="Phobius"/>
    </source>
</evidence>
<feature type="compositionally biased region" description="Low complexity" evidence="1">
    <location>
        <begin position="112"/>
        <end position="127"/>
    </location>
</feature>
<feature type="transmembrane region" description="Helical" evidence="2">
    <location>
        <begin position="370"/>
        <end position="392"/>
    </location>
</feature>
<name>A0ABV4CQ03_9PSEU</name>
<dbReference type="EMBL" id="JBGEHV010000037">
    <property type="protein sequence ID" value="MEY8041499.1"/>
    <property type="molecule type" value="Genomic_DNA"/>
</dbReference>
<feature type="compositionally biased region" description="Low complexity" evidence="1">
    <location>
        <begin position="181"/>
        <end position="204"/>
    </location>
</feature>
<feature type="compositionally biased region" description="Basic and acidic residues" evidence="1">
    <location>
        <begin position="302"/>
        <end position="312"/>
    </location>
</feature>
<reference evidence="3 4" key="1">
    <citation type="submission" date="2024-08" db="EMBL/GenBank/DDBJ databases">
        <title>Genome mining of Saccharopolyspora cebuensis PGLac3 from Nigerian medicinal plant.</title>
        <authorList>
            <person name="Ezeobiora C.E."/>
            <person name="Igbokwe N.H."/>
            <person name="Amin D.H."/>
            <person name="Mendie U.E."/>
        </authorList>
    </citation>
    <scope>NUCLEOTIDE SEQUENCE [LARGE SCALE GENOMIC DNA]</scope>
    <source>
        <strain evidence="3 4">PGLac3</strain>
    </source>
</reference>
<proteinExistence type="predicted"/>
<gene>
    <name evidence="3" type="ORF">AB8O55_19005</name>
</gene>
<keyword evidence="2" id="KW-1133">Transmembrane helix</keyword>
<protein>
    <submittedName>
        <fullName evidence="3">Uncharacterized protein</fullName>
    </submittedName>
</protein>
<keyword evidence="2" id="KW-0812">Transmembrane</keyword>
<comment type="caution">
    <text evidence="3">The sequence shown here is derived from an EMBL/GenBank/DDBJ whole genome shotgun (WGS) entry which is preliminary data.</text>
</comment>
<evidence type="ECO:0000256" key="1">
    <source>
        <dbReference type="SAM" id="MobiDB-lite"/>
    </source>
</evidence>
<dbReference type="RefSeq" id="WP_345357201.1">
    <property type="nucleotide sequence ID" value="NZ_BAABII010000003.1"/>
</dbReference>